<reference evidence="1" key="1">
    <citation type="submission" date="2021-02" db="EMBL/GenBank/DDBJ databases">
        <authorList>
            <person name="Dougan E. K."/>
            <person name="Rhodes N."/>
            <person name="Thang M."/>
            <person name="Chan C."/>
        </authorList>
    </citation>
    <scope>NUCLEOTIDE SEQUENCE</scope>
</reference>
<proteinExistence type="predicted"/>
<organism evidence="1 2">
    <name type="scientific">Polarella glacialis</name>
    <name type="common">Dinoflagellate</name>
    <dbReference type="NCBI Taxonomy" id="89957"/>
    <lineage>
        <taxon>Eukaryota</taxon>
        <taxon>Sar</taxon>
        <taxon>Alveolata</taxon>
        <taxon>Dinophyceae</taxon>
        <taxon>Suessiales</taxon>
        <taxon>Suessiaceae</taxon>
        <taxon>Polarella</taxon>
    </lineage>
</organism>
<dbReference type="AlphaFoldDB" id="A0A813FIT6"/>
<comment type="caution">
    <text evidence="1">The sequence shown here is derived from an EMBL/GenBank/DDBJ whole genome shotgun (WGS) entry which is preliminary data.</text>
</comment>
<dbReference type="EMBL" id="CAJNNV010025110">
    <property type="protein sequence ID" value="CAE8612363.1"/>
    <property type="molecule type" value="Genomic_DNA"/>
</dbReference>
<dbReference type="OrthoDB" id="418076at2759"/>
<accession>A0A813FIT6</accession>
<evidence type="ECO:0000313" key="1">
    <source>
        <dbReference type="EMBL" id="CAE8612363.1"/>
    </source>
</evidence>
<keyword evidence="2" id="KW-1185">Reference proteome</keyword>
<evidence type="ECO:0000313" key="2">
    <source>
        <dbReference type="Proteomes" id="UP000654075"/>
    </source>
</evidence>
<name>A0A813FIT6_POLGL</name>
<gene>
    <name evidence="1" type="ORF">PGLA1383_LOCUS30155</name>
</gene>
<protein>
    <submittedName>
        <fullName evidence="1">Uncharacterized protein</fullName>
    </submittedName>
</protein>
<dbReference type="Proteomes" id="UP000654075">
    <property type="component" value="Unassembled WGS sequence"/>
</dbReference>
<sequence length="404" mass="45428">MPSATSHGDGSSNFLGAVMAFFCRRNCDAKGKWCRDCMPQMANKRSTALSQAKICCAVLWFCCVAVLLCMHVCESALFFGPWSSSSSERREQDLVALWRQMANNVMPTMDRRGGAAGARLVTAASCRDKSQPAPVHTFVGIFVVLLPVIWEFWNEHLGFAQRCPPQAQRGLQIMVPFLEAQVREALSLVALPAMYSHLSQPREAFKLPHAAAAICNDQQDAEEPAKAEANVSQAASKLGVLPTVGCCGSRANAAMLCFNDRLNSFLEQLELQDQEFDSAYLYRQEVRTGPRMASQQYILLYQRTELVREQSAAGEASLLSPRKVRRELRIDWGRDGLAFTELDRRLSDDMLIRSKVFDPPLKPSQLLKELSEVQGRFFDPEEWASYNFCFHMIDQAPGKEYEYR</sequence>